<dbReference type="EnsemblPlants" id="AVESA.00010b.r2.6CG1128850.1">
    <property type="protein sequence ID" value="AVESA.00010b.r2.6CG1128850.1.CDS.1"/>
    <property type="gene ID" value="AVESA.00010b.r2.6CG1128850"/>
</dbReference>
<evidence type="ECO:0000313" key="1">
    <source>
        <dbReference type="EnsemblPlants" id="AVESA.00010b.r2.6CG1128850.1.CDS.1"/>
    </source>
</evidence>
<name>A0ACD5ZBM3_AVESA</name>
<reference evidence="1" key="1">
    <citation type="submission" date="2021-05" db="EMBL/GenBank/DDBJ databases">
        <authorList>
            <person name="Scholz U."/>
            <person name="Mascher M."/>
            <person name="Fiebig A."/>
        </authorList>
    </citation>
    <scope>NUCLEOTIDE SEQUENCE [LARGE SCALE GENOMIC DNA]</scope>
</reference>
<sequence>MAESGDSSPLSAAATDDAHHDNNPSDAAAVAAAQVAAPPSSLPPPPPPKVRLMVSYGGRIQPRPHDNQLSYVNGETKILSIERPLRFPDFAARLAALAGTKADVCVKYQLPGEDLDALVSVTNDEDLEHLVIEYDRLHLFRNAPGSGSGSSRGGSTPRLRVFLFPVVQAPPTPMPPSPRTLGVIEPKQEQREWYLDLRSASPTPQQQQQQYQQSQPKQETVPVQSPPPAVPMVMPQSLLVAPRTNPDYLFGFDPAGGFDHSFVPPPAVKVKDPAGEPPTMRENVPVEIPPKIEERLPNPADDNTMVAPAISPAEFHRQIHEKLQLADNASQQPPQAPAPAVAQQPPPAPAPVLAQQPPPAPTQVAVQQSPPAPAPAPATPSAPVAQAAPVTVPLPRNGSDDSLTRAYPPATATTTTPPEYYVPKFPEKPQVVPQSSAPPAAAFLPVAGRYASVAPGSGADHGPFYFIPAPHHHGYYTSTNPAGTSYYAVAPHNGNGNGNGTAPAPAMSNAQAYPQVAYDSNGRAVYYTGLLPQQYPSPVNGMPSSAAVLGSEPSKPVVVKPTVS</sequence>
<protein>
    <submittedName>
        <fullName evidence="1">Uncharacterized protein</fullName>
    </submittedName>
</protein>
<accession>A0ACD5ZBM3</accession>
<proteinExistence type="predicted"/>
<evidence type="ECO:0000313" key="2">
    <source>
        <dbReference type="Proteomes" id="UP001732700"/>
    </source>
</evidence>
<keyword evidence="2" id="KW-1185">Reference proteome</keyword>
<dbReference type="Proteomes" id="UP001732700">
    <property type="component" value="Chromosome 6C"/>
</dbReference>
<organism evidence="1 2">
    <name type="scientific">Avena sativa</name>
    <name type="common">Oat</name>
    <dbReference type="NCBI Taxonomy" id="4498"/>
    <lineage>
        <taxon>Eukaryota</taxon>
        <taxon>Viridiplantae</taxon>
        <taxon>Streptophyta</taxon>
        <taxon>Embryophyta</taxon>
        <taxon>Tracheophyta</taxon>
        <taxon>Spermatophyta</taxon>
        <taxon>Magnoliopsida</taxon>
        <taxon>Liliopsida</taxon>
        <taxon>Poales</taxon>
        <taxon>Poaceae</taxon>
        <taxon>BOP clade</taxon>
        <taxon>Pooideae</taxon>
        <taxon>Poodae</taxon>
        <taxon>Poeae</taxon>
        <taxon>Poeae Chloroplast Group 1 (Aveneae type)</taxon>
        <taxon>Aveninae</taxon>
        <taxon>Avena</taxon>
    </lineage>
</organism>
<reference evidence="1" key="2">
    <citation type="submission" date="2025-09" db="UniProtKB">
        <authorList>
            <consortium name="EnsemblPlants"/>
        </authorList>
    </citation>
    <scope>IDENTIFICATION</scope>
</reference>